<accession>D6ZAT4</accession>
<evidence type="ECO:0000256" key="2">
    <source>
        <dbReference type="ARBA" id="ARBA00022723"/>
    </source>
</evidence>
<keyword evidence="6" id="KW-1185">Reference proteome</keyword>
<dbReference type="AlphaFoldDB" id="D6ZAT4"/>
<dbReference type="GO" id="GO:0046872">
    <property type="term" value="F:metal ion binding"/>
    <property type="evidence" value="ECO:0007669"/>
    <property type="project" value="UniProtKB-KW"/>
</dbReference>
<dbReference type="Proteomes" id="UP000002247">
    <property type="component" value="Chromosome"/>
</dbReference>
<keyword evidence="2" id="KW-0479">Metal-binding</keyword>
<dbReference type="STRING" id="640132.Srot_2375"/>
<dbReference type="GO" id="GO:0016787">
    <property type="term" value="F:hydrolase activity"/>
    <property type="evidence" value="ECO:0007669"/>
    <property type="project" value="UniProtKB-KW"/>
</dbReference>
<evidence type="ECO:0000256" key="4">
    <source>
        <dbReference type="ARBA" id="ARBA00023277"/>
    </source>
</evidence>
<keyword evidence="4" id="KW-0119">Carbohydrate metabolism</keyword>
<evidence type="ECO:0000256" key="1">
    <source>
        <dbReference type="ARBA" id="ARBA00006171"/>
    </source>
</evidence>
<dbReference type="SUPFAM" id="SSF56784">
    <property type="entry name" value="HAD-like"/>
    <property type="match status" value="1"/>
</dbReference>
<dbReference type="InterPro" id="IPR036412">
    <property type="entry name" value="HAD-like_sf"/>
</dbReference>
<comment type="similarity">
    <text evidence="1">Belongs to the HAD-like hydrolase superfamily. CbbY/CbbZ/Gph/YieH family.</text>
</comment>
<dbReference type="InterPro" id="IPR006439">
    <property type="entry name" value="HAD-SF_hydro_IA"/>
</dbReference>
<dbReference type="PANTHER" id="PTHR46193:SF18">
    <property type="entry name" value="HEXITOL PHOSPHATASE B"/>
    <property type="match status" value="1"/>
</dbReference>
<dbReference type="PANTHER" id="PTHR46193">
    <property type="entry name" value="6-PHOSPHOGLUCONATE PHOSPHATASE"/>
    <property type="match status" value="1"/>
</dbReference>
<dbReference type="NCBIfam" id="TIGR01509">
    <property type="entry name" value="HAD-SF-IA-v3"/>
    <property type="match status" value="1"/>
</dbReference>
<protein>
    <submittedName>
        <fullName evidence="5">Haloacid dehalogenase domain protein hydrolase</fullName>
    </submittedName>
</protein>
<dbReference type="OrthoDB" id="9797743at2"/>
<dbReference type="Gene3D" id="3.40.50.1000">
    <property type="entry name" value="HAD superfamily/HAD-like"/>
    <property type="match status" value="1"/>
</dbReference>
<evidence type="ECO:0000256" key="3">
    <source>
        <dbReference type="ARBA" id="ARBA00022842"/>
    </source>
</evidence>
<evidence type="ECO:0000313" key="5">
    <source>
        <dbReference type="EMBL" id="ADG98820.1"/>
    </source>
</evidence>
<dbReference type="CDD" id="cd07505">
    <property type="entry name" value="HAD_BPGM-like"/>
    <property type="match status" value="1"/>
</dbReference>
<dbReference type="HOGENOM" id="CLU_1650946_0_0_11"/>
<dbReference type="KEGG" id="srt:Srot_2375"/>
<reference evidence="5 6" key="1">
    <citation type="journal article" date="2010" name="Stand. Genomic Sci.">
        <title>Complete genome sequence of Segniliparus rotundus type strain (CDC 1076).</title>
        <authorList>
            <person name="Sikorski J."/>
            <person name="Lapidus A."/>
            <person name="Copeland A."/>
            <person name="Misra M."/>
            <person name="Glavina Del Rio T."/>
            <person name="Nolan M."/>
            <person name="Lucas S."/>
            <person name="Chen F."/>
            <person name="Tice H."/>
            <person name="Cheng J.F."/>
            <person name="Jando M."/>
            <person name="Schneider S."/>
            <person name="Bruce D."/>
            <person name="Goodwin L."/>
            <person name="Pitluck S."/>
            <person name="Liolios K."/>
            <person name="Mikhailova N."/>
            <person name="Pati A."/>
            <person name="Ivanova N."/>
            <person name="Mavromatis K."/>
            <person name="Chen A."/>
            <person name="Palaniappan K."/>
            <person name="Chertkov O."/>
            <person name="Land M."/>
            <person name="Hauser L."/>
            <person name="Chang Y.J."/>
            <person name="Jeffries C.D."/>
            <person name="Brettin T."/>
            <person name="Detter J.C."/>
            <person name="Han C."/>
            <person name="Rohde M."/>
            <person name="Goker M."/>
            <person name="Bristow J."/>
            <person name="Eisen J.A."/>
            <person name="Markowitz V."/>
            <person name="Hugenholtz P."/>
            <person name="Kyrpides N.C."/>
            <person name="Klenk H.P."/>
        </authorList>
    </citation>
    <scope>NUCLEOTIDE SEQUENCE [LARGE SCALE GENOMIC DNA]</scope>
    <source>
        <strain evidence="6">ATCC BAA-972 / CDC 1076 / CIP 108378 / DSM 44985 / JCM 13578</strain>
    </source>
</reference>
<gene>
    <name evidence="5" type="ordered locus">Srot_2375</name>
</gene>
<sequence>MPPVTTPPDGSYSSSLGLPSPARVCLFKIDGMLTRNESMHAEAWREMLDEYLRARSVCTGERFVPFNLVDGNVARSPGLRGKPSPDTYLTAARMLGAPPSAATVFEDTFAGFSAGREGGFAFVVGVNRVVGFDRSGQARRLRACGADIVVADLADLLCSA</sequence>
<organism evidence="5 6">
    <name type="scientific">Segniliparus rotundus (strain ATCC BAA-972 / CDC 1076 / CIP 108378 / DSM 44985 / JCM 13578)</name>
    <dbReference type="NCBI Taxonomy" id="640132"/>
    <lineage>
        <taxon>Bacteria</taxon>
        <taxon>Bacillati</taxon>
        <taxon>Actinomycetota</taxon>
        <taxon>Actinomycetes</taxon>
        <taxon>Mycobacteriales</taxon>
        <taxon>Segniliparaceae</taxon>
        <taxon>Segniliparus</taxon>
    </lineage>
</organism>
<dbReference type="eggNOG" id="COG0637">
    <property type="taxonomic scope" value="Bacteria"/>
</dbReference>
<dbReference type="EMBL" id="CP001958">
    <property type="protein sequence ID" value="ADG98820.1"/>
    <property type="molecule type" value="Genomic_DNA"/>
</dbReference>
<keyword evidence="5" id="KW-0378">Hydrolase</keyword>
<dbReference type="InterPro" id="IPR023214">
    <property type="entry name" value="HAD_sf"/>
</dbReference>
<dbReference type="InterPro" id="IPR051600">
    <property type="entry name" value="Beta-PGM-like"/>
</dbReference>
<evidence type="ECO:0000313" key="6">
    <source>
        <dbReference type="Proteomes" id="UP000002247"/>
    </source>
</evidence>
<keyword evidence="3" id="KW-0460">Magnesium</keyword>
<name>D6ZAT4_SEGRD</name>
<proteinExistence type="inferred from homology"/>